<evidence type="ECO:0000313" key="2">
    <source>
        <dbReference type="EMBL" id="SDS89954.1"/>
    </source>
</evidence>
<feature type="transmembrane region" description="Helical" evidence="1">
    <location>
        <begin position="98"/>
        <end position="122"/>
    </location>
</feature>
<keyword evidence="1" id="KW-0812">Transmembrane</keyword>
<feature type="transmembrane region" description="Helical" evidence="1">
    <location>
        <begin position="57"/>
        <end position="78"/>
    </location>
</feature>
<evidence type="ECO:0000256" key="1">
    <source>
        <dbReference type="SAM" id="Phobius"/>
    </source>
</evidence>
<dbReference type="AlphaFoldDB" id="A0A1H1VYN7"/>
<organism evidence="2 3">
    <name type="scientific">Nocardioides scoriae</name>
    <dbReference type="NCBI Taxonomy" id="642780"/>
    <lineage>
        <taxon>Bacteria</taxon>
        <taxon>Bacillati</taxon>
        <taxon>Actinomycetota</taxon>
        <taxon>Actinomycetes</taxon>
        <taxon>Propionibacteriales</taxon>
        <taxon>Nocardioidaceae</taxon>
        <taxon>Nocardioides</taxon>
    </lineage>
</organism>
<name>A0A1H1VYN7_9ACTN</name>
<feature type="transmembrane region" description="Helical" evidence="1">
    <location>
        <begin position="128"/>
        <end position="150"/>
    </location>
</feature>
<keyword evidence="1" id="KW-1133">Transmembrane helix</keyword>
<gene>
    <name evidence="2" type="ORF">SAMN04488570_2983</name>
</gene>
<dbReference type="OrthoDB" id="3625784at2"/>
<dbReference type="RefSeq" id="WP_091731220.1">
    <property type="nucleotide sequence ID" value="NZ_LT629757.1"/>
</dbReference>
<dbReference type="STRING" id="642780.SAMN04488570_2983"/>
<protein>
    <recommendedName>
        <fullName evidence="4">Sodium:proton antiporter</fullName>
    </recommendedName>
</protein>
<dbReference type="Proteomes" id="UP000198859">
    <property type="component" value="Chromosome I"/>
</dbReference>
<accession>A0A1H1VYN7</accession>
<reference evidence="3" key="1">
    <citation type="submission" date="2016-10" db="EMBL/GenBank/DDBJ databases">
        <authorList>
            <person name="Varghese N."/>
            <person name="Submissions S."/>
        </authorList>
    </citation>
    <scope>NUCLEOTIDE SEQUENCE [LARGE SCALE GENOMIC DNA]</scope>
    <source>
        <strain evidence="3">DSM 22127</strain>
    </source>
</reference>
<dbReference type="InterPro" id="IPR046291">
    <property type="entry name" value="DUF6328"/>
</dbReference>
<keyword evidence="3" id="KW-1185">Reference proteome</keyword>
<dbReference type="Pfam" id="PF19853">
    <property type="entry name" value="DUF6328"/>
    <property type="match status" value="1"/>
</dbReference>
<proteinExistence type="predicted"/>
<keyword evidence="1" id="KW-0472">Membrane</keyword>
<evidence type="ECO:0000313" key="3">
    <source>
        <dbReference type="Proteomes" id="UP000198859"/>
    </source>
</evidence>
<sequence>MEVERSESEAERYDRNWIELVQELRVAQTGVQVLAGFLLTLPFTAQFADISSWHRSIYLVAFSLAVATVGLMTAPAALHRFLFGHHEKDTLVRAGGWYAKAGLTTMGLTLVTVVVLIFGVVVGDVAGLVAGAVVLALYLLAWVVLPLSLLRRG</sequence>
<evidence type="ECO:0008006" key="4">
    <source>
        <dbReference type="Google" id="ProtNLM"/>
    </source>
</evidence>
<dbReference type="EMBL" id="LT629757">
    <property type="protein sequence ID" value="SDS89954.1"/>
    <property type="molecule type" value="Genomic_DNA"/>
</dbReference>